<feature type="transmembrane region" description="Helical" evidence="6">
    <location>
        <begin position="159"/>
        <end position="182"/>
    </location>
</feature>
<keyword evidence="8" id="KW-1185">Reference proteome</keyword>
<feature type="transmembrane region" description="Helical" evidence="6">
    <location>
        <begin position="266"/>
        <end position="289"/>
    </location>
</feature>
<feature type="transmembrane region" description="Helical" evidence="6">
    <location>
        <begin position="309"/>
        <end position="327"/>
    </location>
</feature>
<evidence type="ECO:0000256" key="1">
    <source>
        <dbReference type="ARBA" id="ARBA00004141"/>
    </source>
</evidence>
<dbReference type="NCBIfam" id="TIGR00797">
    <property type="entry name" value="matE"/>
    <property type="match status" value="1"/>
</dbReference>
<organism evidence="7 8">
    <name type="scientific">Psychrosphaera aquimarina</name>
    <dbReference type="NCBI Taxonomy" id="2044854"/>
    <lineage>
        <taxon>Bacteria</taxon>
        <taxon>Pseudomonadati</taxon>
        <taxon>Pseudomonadota</taxon>
        <taxon>Gammaproteobacteria</taxon>
        <taxon>Alteromonadales</taxon>
        <taxon>Pseudoalteromonadaceae</taxon>
        <taxon>Psychrosphaera</taxon>
    </lineage>
</organism>
<dbReference type="InterPro" id="IPR044644">
    <property type="entry name" value="DinF-like"/>
</dbReference>
<evidence type="ECO:0000256" key="4">
    <source>
        <dbReference type="ARBA" id="ARBA00022989"/>
    </source>
</evidence>
<feature type="transmembrane region" description="Helical" evidence="6">
    <location>
        <begin position="81"/>
        <end position="100"/>
    </location>
</feature>
<keyword evidence="4 6" id="KW-1133">Transmembrane helix</keyword>
<comment type="caution">
    <text evidence="7">The sequence shown here is derived from an EMBL/GenBank/DDBJ whole genome shotgun (WGS) entry which is preliminary data.</text>
</comment>
<sequence length="461" mass="51115">MSARKIWLLAWPMILANISVPLLGFVDVAVIGHLPSPSFLAGTTLGSLVIMVLFWLLGFLRMSTTGLVAQAFGDNNPHQEAIVVLQGVFIALVLSAVILINQNHLFSYFVSLLSTDVDLSESIQAAQTYFSIRVWSAPVSLINLVLTGFLIGKGQTKTVLYALLVCNLVNLIADIIMVPVLGLNVSGVAYASVLAEVTLFVFLLSHVYPQIIQYMTINLSIFLGSQQLLSLNGLLFIRSMLLQLCLSFITIYATRYGEVAVATNAIVMQFFMFISFTMDGIAFALESLVGQAYGKKQKVKVTLFIRTGLRLATFGAIVYCLAYWLLGEYIVYMLTNIDTLQSALESYYGWIILLPLVSYMSFILDGVFVGLAYSYKMFKSMLIAAITFFVVFYLTKELGNHALWLAFCSFMLARGLSQLFMVKKPALFNVLIFVFVKFGLVSKKRDAICNNANVTSNCKYK</sequence>
<evidence type="ECO:0000256" key="5">
    <source>
        <dbReference type="ARBA" id="ARBA00023136"/>
    </source>
</evidence>
<evidence type="ECO:0000256" key="3">
    <source>
        <dbReference type="ARBA" id="ARBA00022692"/>
    </source>
</evidence>
<proteinExistence type="inferred from homology"/>
<feature type="transmembrane region" description="Helical" evidence="6">
    <location>
        <begin position="38"/>
        <end position="60"/>
    </location>
</feature>
<feature type="transmembrane region" description="Helical" evidence="6">
    <location>
        <begin position="229"/>
        <end position="254"/>
    </location>
</feature>
<dbReference type="InterPro" id="IPR002528">
    <property type="entry name" value="MATE_fam"/>
</dbReference>
<evidence type="ECO:0000313" key="8">
    <source>
        <dbReference type="Proteomes" id="UP001257914"/>
    </source>
</evidence>
<reference evidence="7 8" key="1">
    <citation type="submission" date="2023-10" db="EMBL/GenBank/DDBJ databases">
        <title>Psychrosphaera aquimaarina strain SW33 isolated from seawater.</title>
        <authorList>
            <person name="Bayburt H."/>
            <person name="Kim J.M."/>
            <person name="Choi B.J."/>
            <person name="Jeon C.O."/>
        </authorList>
    </citation>
    <scope>NUCLEOTIDE SEQUENCE [LARGE SCALE GENOMIC DNA]</scope>
    <source>
        <strain evidence="7 8">KCTC 52743</strain>
    </source>
</reference>
<dbReference type="Pfam" id="PF01554">
    <property type="entry name" value="MatE"/>
    <property type="match status" value="2"/>
</dbReference>
<feature type="transmembrane region" description="Helical" evidence="6">
    <location>
        <begin position="7"/>
        <end position="26"/>
    </location>
</feature>
<evidence type="ECO:0000313" key="7">
    <source>
        <dbReference type="EMBL" id="MDU0112159.1"/>
    </source>
</evidence>
<dbReference type="EMBL" id="JAWCUA010000003">
    <property type="protein sequence ID" value="MDU0112159.1"/>
    <property type="molecule type" value="Genomic_DNA"/>
</dbReference>
<keyword evidence="5 6" id="KW-0472">Membrane</keyword>
<name>A0ABU3QXL6_9GAMM</name>
<comment type="similarity">
    <text evidence="2">Belongs to the multi antimicrobial extrusion (MATE) (TC 2.A.66.1) family.</text>
</comment>
<dbReference type="PANTHER" id="PTHR42893:SF46">
    <property type="entry name" value="PROTEIN DETOXIFICATION 44, CHLOROPLASTIC"/>
    <property type="match status" value="1"/>
</dbReference>
<dbReference type="PANTHER" id="PTHR42893">
    <property type="entry name" value="PROTEIN DETOXIFICATION 44, CHLOROPLASTIC-RELATED"/>
    <property type="match status" value="1"/>
</dbReference>
<comment type="subcellular location">
    <subcellularLocation>
        <location evidence="1">Membrane</location>
        <topology evidence="1">Multi-pass membrane protein</topology>
    </subcellularLocation>
</comment>
<feature type="transmembrane region" description="Helical" evidence="6">
    <location>
        <begin position="378"/>
        <end position="395"/>
    </location>
</feature>
<dbReference type="CDD" id="cd13136">
    <property type="entry name" value="MATE_DinF_like"/>
    <property type="match status" value="1"/>
</dbReference>
<feature type="transmembrane region" description="Helical" evidence="6">
    <location>
        <begin position="132"/>
        <end position="152"/>
    </location>
</feature>
<dbReference type="RefSeq" id="WP_315945956.1">
    <property type="nucleotide sequence ID" value="NZ_JAWCUA010000003.1"/>
</dbReference>
<gene>
    <name evidence="7" type="ORF">RT723_03915</name>
</gene>
<protein>
    <submittedName>
        <fullName evidence="7">MATE family efflux transporter</fullName>
    </submittedName>
</protein>
<feature type="transmembrane region" description="Helical" evidence="6">
    <location>
        <begin position="188"/>
        <end position="208"/>
    </location>
</feature>
<feature type="transmembrane region" description="Helical" evidence="6">
    <location>
        <begin position="347"/>
        <end position="371"/>
    </location>
</feature>
<keyword evidence="3 6" id="KW-0812">Transmembrane</keyword>
<accession>A0ABU3QXL6</accession>
<dbReference type="Proteomes" id="UP001257914">
    <property type="component" value="Unassembled WGS sequence"/>
</dbReference>
<evidence type="ECO:0000256" key="6">
    <source>
        <dbReference type="SAM" id="Phobius"/>
    </source>
</evidence>
<evidence type="ECO:0000256" key="2">
    <source>
        <dbReference type="ARBA" id="ARBA00010199"/>
    </source>
</evidence>